<sequence length="46" mass="5150">MVLNIERGINAGNVLSAPSEGNWATVYTVVYLNLNVNIQFQRVSHF</sequence>
<keyword evidence="2" id="KW-1185">Reference proteome</keyword>
<evidence type="ECO:0000313" key="1">
    <source>
        <dbReference type="EMBL" id="QOD62001.1"/>
    </source>
</evidence>
<name>A0A7L8AJ18_9FLAO</name>
<protein>
    <submittedName>
        <fullName evidence="1">Uncharacterized protein</fullName>
    </submittedName>
</protein>
<reference evidence="1 2" key="1">
    <citation type="journal article" date="2016" name="Int. J. Syst. Evol. Microbiol.">
        <title>Polaribacter haliotis sp. nov., isolated from the gut of abalone Haliotis discus hannai.</title>
        <authorList>
            <person name="Kim Y.O."/>
            <person name="Park I.S."/>
            <person name="Park S."/>
            <person name="Nam B.H."/>
            <person name="Park J.M."/>
            <person name="Kim D.G."/>
            <person name="Yoon J.H."/>
        </authorList>
    </citation>
    <scope>NUCLEOTIDE SEQUENCE [LARGE SCALE GENOMIC DNA]</scope>
    <source>
        <strain evidence="1 2">KCTC 52418</strain>
    </source>
</reference>
<dbReference type="EMBL" id="CP061813">
    <property type="protein sequence ID" value="QOD62001.1"/>
    <property type="molecule type" value="Genomic_DNA"/>
</dbReference>
<organism evidence="1 2">
    <name type="scientific">Polaribacter haliotis</name>
    <dbReference type="NCBI Taxonomy" id="1888915"/>
    <lineage>
        <taxon>Bacteria</taxon>
        <taxon>Pseudomonadati</taxon>
        <taxon>Bacteroidota</taxon>
        <taxon>Flavobacteriia</taxon>
        <taxon>Flavobacteriales</taxon>
        <taxon>Flavobacteriaceae</taxon>
    </lineage>
</organism>
<evidence type="ECO:0000313" key="2">
    <source>
        <dbReference type="Proteomes" id="UP000516764"/>
    </source>
</evidence>
<proteinExistence type="predicted"/>
<dbReference type="Proteomes" id="UP000516764">
    <property type="component" value="Chromosome"/>
</dbReference>
<gene>
    <name evidence="1" type="ORF">H9I45_06030</name>
</gene>
<dbReference type="AlphaFoldDB" id="A0A7L8AJ18"/>
<accession>A0A7L8AJ18</accession>
<dbReference type="KEGG" id="phal:H9I45_06030"/>
<dbReference type="RefSeq" id="WP_176397531.1">
    <property type="nucleotide sequence ID" value="NZ_CP061813.1"/>
</dbReference>